<organism evidence="1 2">
    <name type="scientific">Panagrolaimus sp. PS1159</name>
    <dbReference type="NCBI Taxonomy" id="55785"/>
    <lineage>
        <taxon>Eukaryota</taxon>
        <taxon>Metazoa</taxon>
        <taxon>Ecdysozoa</taxon>
        <taxon>Nematoda</taxon>
        <taxon>Chromadorea</taxon>
        <taxon>Rhabditida</taxon>
        <taxon>Tylenchina</taxon>
        <taxon>Panagrolaimomorpha</taxon>
        <taxon>Panagrolaimoidea</taxon>
        <taxon>Panagrolaimidae</taxon>
        <taxon>Panagrolaimus</taxon>
    </lineage>
</organism>
<evidence type="ECO:0000313" key="1">
    <source>
        <dbReference type="Proteomes" id="UP000887580"/>
    </source>
</evidence>
<protein>
    <submittedName>
        <fullName evidence="2">DUF4781 domain-containing protein</fullName>
    </submittedName>
</protein>
<sequence length="782" mass="87847">MEASSEDVVLVSEDIVLNESPPKSDSDWWEEARQMQWNLRCNFCPADYDEYVISNIPQIDERELLTTKLCYLLYGQPKEEDTTNDSRYELKLEDEYEELIRDVDQESLAILSLYKPFQKKKAKELTEKILSLERKYPDKLHAAIIFVCLRLFDSKLEDKSLPIPVIRILREPNGEGSSDDTCWFVDLEGRAYKSWQNYLSSNKIPRGEICFPINGIYSTRPIEKDLNESTSLLLDRTETPACGLVKRILSVTDTAVTVATFGALAIAVAGLAITVTPVVAAVGTAVGGTAMVYGGTRSVSVLVDRGQHKQTLAPKDAESRGAWIGLAGTALAVGSISATQALSSAAASAEEVGRGMQYTANIINTSAIGVNSIGVLNHGYSIFNDWQEERPISKFDLMQLSLSALLLTHSLINFKTAKSIIREAQTETLAEFEQQLDTKKSRKGYERVKTALGDIETDPFVRNKRMIRTIRQIDDPRDFFRKAYELTKQNNRDHGGKNRITFGQNGGLLIGDKELSAASLSKLNKAEQAALLNDLSSITEGSLAESVVADKVQKWNNAYIEKDQKLEKVLDEIPLLQSKGAKISTLLLKRHLPAIGKILQNVGDPENLQRIMTIAVDICESMGFRSPSSLFEIIVIIRRFINISSNNNRSPSDVLKVLAQPNSSLVKDIRENIVDLYFGQVNAPESNFAWKYSNCSRARIDYENYKDMMKLIKKEPLSVRDYWQKLQEFFDQNEPKVTMELAETDGHLTYDNSEYKGEVVVHRLPDDGVSNHEVLYFHRKKP</sequence>
<evidence type="ECO:0000313" key="2">
    <source>
        <dbReference type="WBParaSite" id="PS1159_v2.g12647.t1"/>
    </source>
</evidence>
<dbReference type="Proteomes" id="UP000887580">
    <property type="component" value="Unplaced"/>
</dbReference>
<accession>A0AC35F0V4</accession>
<dbReference type="WBParaSite" id="PS1159_v2.g12647.t1">
    <property type="protein sequence ID" value="PS1159_v2.g12647.t1"/>
    <property type="gene ID" value="PS1159_v2.g12647"/>
</dbReference>
<reference evidence="2" key="1">
    <citation type="submission" date="2022-11" db="UniProtKB">
        <authorList>
            <consortium name="WormBaseParasite"/>
        </authorList>
    </citation>
    <scope>IDENTIFICATION</scope>
</reference>
<name>A0AC35F0V4_9BILA</name>
<proteinExistence type="predicted"/>